<evidence type="ECO:0000259" key="2">
    <source>
        <dbReference type="Pfam" id="PF14104"/>
    </source>
</evidence>
<feature type="domain" description="DUF4277" evidence="2">
    <location>
        <begin position="8"/>
        <end position="113"/>
    </location>
</feature>
<name>A0AAN0XYS2_9VIBR</name>
<dbReference type="GO" id="GO:0003677">
    <property type="term" value="F:DNA binding"/>
    <property type="evidence" value="ECO:0007669"/>
    <property type="project" value="InterPro"/>
</dbReference>
<dbReference type="RefSeq" id="WP_065210853.1">
    <property type="nucleotide sequence ID" value="NZ_CP016178.1"/>
</dbReference>
<dbReference type="Pfam" id="PF14104">
    <property type="entry name" value="DUF4277"/>
    <property type="match status" value="1"/>
</dbReference>
<proteinExistence type="predicted"/>
<dbReference type="PANTHER" id="PTHR34614">
    <property type="match status" value="1"/>
</dbReference>
<dbReference type="InterPro" id="IPR025457">
    <property type="entry name" value="DUF4277"/>
</dbReference>
<dbReference type="Proteomes" id="UP000092018">
    <property type="component" value="Chromosome 2"/>
</dbReference>
<sequence>MSASQPVIKRLDHLGLIAAFCHEIDLPGIIDRIIPKYSEHRVSHGDAVLAMILNGLGFHSRTLHMFSDFFETKPVAKLLAKDIEAKHLTDDVLGRTLDALYDADVSVLYQVIAEHVVNKLGLTTNSVHLDITSFHVDGEYAQSDDTNAIQLVKGYSRDHRPELNQVVLELICENQAGLPVYMQALSGNTNDAKAFAEVTKRHIHCLKAAQNSRYFIADAALYTEESITSLDEQQQKFITRVPMTLKLSKQALLNLKPEQLTAIGNGYSGHWIKSDYGNVEQRWLLIKNEQATKREEATFYKNLDKNLTKELKSLNQLTKKQFACEVDAQKAMNEFASGCQLLGFERTTIIKEPIYTGRGRPKKEAKPIGYHYSIETWPFTDLDKVKLAKLKVGMFIIATNDTQSSDLSMSALLEHYKSQQKVERGFRFLKSPEFLTSSIFLKKPQRIEALLMIMTLSLLVYSGLEHKVREQLAQTDEFFPSMVKNKTTSTPTARWVFLKFEGIDTLEIGDQRFITGMQDYQTRLLKLLGSLYEAVYS</sequence>
<dbReference type="Pfam" id="PF01609">
    <property type="entry name" value="DDE_Tnp_1"/>
    <property type="match status" value="1"/>
</dbReference>
<dbReference type="EMBL" id="CP016178">
    <property type="protein sequence ID" value="ANO34967.1"/>
    <property type="molecule type" value="Genomic_DNA"/>
</dbReference>
<organism evidence="3 4">
    <name type="scientific">Vibrio breoganii</name>
    <dbReference type="NCBI Taxonomy" id="553239"/>
    <lineage>
        <taxon>Bacteria</taxon>
        <taxon>Pseudomonadati</taxon>
        <taxon>Pseudomonadota</taxon>
        <taxon>Gammaproteobacteria</taxon>
        <taxon>Vibrionales</taxon>
        <taxon>Vibrionaceae</taxon>
        <taxon>Vibrio</taxon>
    </lineage>
</organism>
<dbReference type="GO" id="GO:0006313">
    <property type="term" value="P:DNA transposition"/>
    <property type="evidence" value="ECO:0007669"/>
    <property type="project" value="InterPro"/>
</dbReference>
<feature type="domain" description="Transposase IS4-like" evidence="1">
    <location>
        <begin position="153"/>
        <end position="459"/>
    </location>
</feature>
<gene>
    <name evidence="3" type="ORF">A6E01_17475</name>
</gene>
<protein>
    <submittedName>
        <fullName evidence="3">Transposase</fullName>
    </submittedName>
</protein>
<reference evidence="3 4" key="1">
    <citation type="submission" date="2016-06" db="EMBL/GenBank/DDBJ databases">
        <title>Adaptive Radiation by Waves of Gene Transfer Leads to Fine-Scale Resource Partitioning in Marine Microbes.</title>
        <authorList>
            <person name="Hehemann J.-H."/>
            <person name="Arevalo P."/>
            <person name="Datta M.S."/>
            <person name="Yu X."/>
            <person name="Corzett C."/>
            <person name="Henschel A."/>
            <person name="Preheim S.P."/>
            <person name="Timberlake S."/>
            <person name="Alm E.J."/>
            <person name="Polz M.F."/>
        </authorList>
    </citation>
    <scope>NUCLEOTIDE SEQUENCE [LARGE SCALE GENOMIC DNA]</scope>
    <source>
        <strain evidence="3 4">FF50</strain>
    </source>
</reference>
<dbReference type="KEGG" id="vbr:A6E01_17475"/>
<accession>A0AAN0XYS2</accession>
<dbReference type="InterPro" id="IPR002559">
    <property type="entry name" value="Transposase_11"/>
</dbReference>
<dbReference type="PANTHER" id="PTHR34614:SF2">
    <property type="entry name" value="TRANSPOSASE IS4-LIKE DOMAIN-CONTAINING PROTEIN"/>
    <property type="match status" value="1"/>
</dbReference>
<dbReference type="GO" id="GO:0004803">
    <property type="term" value="F:transposase activity"/>
    <property type="evidence" value="ECO:0007669"/>
    <property type="project" value="InterPro"/>
</dbReference>
<dbReference type="NCBIfam" id="NF033559">
    <property type="entry name" value="transpos_IS1634"/>
    <property type="match status" value="1"/>
</dbReference>
<dbReference type="AlphaFoldDB" id="A0AAN0XYS2"/>
<dbReference type="InterPro" id="IPR047654">
    <property type="entry name" value="IS1634_transpos"/>
</dbReference>
<evidence type="ECO:0000313" key="4">
    <source>
        <dbReference type="Proteomes" id="UP000092018"/>
    </source>
</evidence>
<evidence type="ECO:0000259" key="1">
    <source>
        <dbReference type="Pfam" id="PF01609"/>
    </source>
</evidence>
<evidence type="ECO:0000313" key="3">
    <source>
        <dbReference type="EMBL" id="ANO34967.1"/>
    </source>
</evidence>